<evidence type="ECO:0000313" key="3">
    <source>
        <dbReference type="Proteomes" id="UP000195569"/>
    </source>
</evidence>
<proteinExistence type="predicted"/>
<reference evidence="2" key="1">
    <citation type="submission" date="2016-12" db="EMBL/GenBank/DDBJ databases">
        <authorList>
            <person name="Moulin L."/>
        </authorList>
    </citation>
    <scope>NUCLEOTIDE SEQUENCE [LARGE SCALE GENOMIC DNA]</scope>
    <source>
        <strain evidence="2">STM 7183</strain>
    </source>
</reference>
<accession>A0A1N7RY28</accession>
<dbReference type="InterPro" id="IPR003615">
    <property type="entry name" value="HNH_nuc"/>
</dbReference>
<dbReference type="EMBL" id="CYGY02000023">
    <property type="protein sequence ID" value="SIT40038.1"/>
    <property type="molecule type" value="Genomic_DNA"/>
</dbReference>
<feature type="domain" description="HNH nuclease" evidence="1">
    <location>
        <begin position="247"/>
        <end position="296"/>
    </location>
</feature>
<sequence length="370" mass="40702">MPVRPHTTKSRSHWWVSDPAERFWLEATDRADIGADLRAPLTDSSGRDNWRYSLLKEAQIGDSVLHYNKSPGVGGIVGWSRIAAPPHDAPIVWAARGTFARARGDDPIARPGYLIPLSDFHQLPRTLTLEVLRKSAPALRQLVDGVYARHGKKTSLYFPFDVSGVRDLRLLQGYGFKLPKHFLDMFPELSSVPRDGPLPLAANDADTNAFDPGGVEDARERVTRGIKIRRGQKNFRDALLAAYGGRCAITGCNVQDVLEAAHITPYLGPETNHVTNGLLLRADLHTLLDCGLVGIDPATRQVLLAPSLRTSVNYGHLHGQSLRCASPVSASPSIKALEAAVLSLAWMTETVDKRQTTMRSRISLGFRERS</sequence>
<dbReference type="Proteomes" id="UP000195569">
    <property type="component" value="Unassembled WGS sequence"/>
</dbReference>
<gene>
    <name evidence="2" type="ORF">BN2476_230357</name>
</gene>
<comment type="caution">
    <text evidence="2">The sequence shown here is derived from an EMBL/GenBank/DDBJ whole genome shotgun (WGS) entry which is preliminary data.</text>
</comment>
<name>A0A1N7RY28_9BURK</name>
<organism evidence="2 3">
    <name type="scientific">Paraburkholderia piptadeniae</name>
    <dbReference type="NCBI Taxonomy" id="1701573"/>
    <lineage>
        <taxon>Bacteria</taxon>
        <taxon>Pseudomonadati</taxon>
        <taxon>Pseudomonadota</taxon>
        <taxon>Betaproteobacteria</taxon>
        <taxon>Burkholderiales</taxon>
        <taxon>Burkholderiaceae</taxon>
        <taxon>Paraburkholderia</taxon>
    </lineage>
</organism>
<keyword evidence="3" id="KW-1185">Reference proteome</keyword>
<protein>
    <recommendedName>
        <fullName evidence="1">HNH nuclease domain-containing protein</fullName>
    </recommendedName>
</protein>
<evidence type="ECO:0000313" key="2">
    <source>
        <dbReference type="EMBL" id="SIT40038.1"/>
    </source>
</evidence>
<evidence type="ECO:0000259" key="1">
    <source>
        <dbReference type="Pfam" id="PF13391"/>
    </source>
</evidence>
<dbReference type="AlphaFoldDB" id="A0A1N7RY28"/>
<dbReference type="Pfam" id="PF13391">
    <property type="entry name" value="HNH_2"/>
    <property type="match status" value="1"/>
</dbReference>